<proteinExistence type="predicted"/>
<evidence type="ECO:0000313" key="1">
    <source>
        <dbReference type="EMBL" id="KKM98279.1"/>
    </source>
</evidence>
<protein>
    <submittedName>
        <fullName evidence="1">Uncharacterized protein</fullName>
    </submittedName>
</protein>
<gene>
    <name evidence="1" type="ORF">LCGC14_1159510</name>
</gene>
<dbReference type="AlphaFoldDB" id="A0A0F9LT34"/>
<dbReference type="EMBL" id="LAZR01005641">
    <property type="protein sequence ID" value="KKM98279.1"/>
    <property type="molecule type" value="Genomic_DNA"/>
</dbReference>
<reference evidence="1" key="1">
    <citation type="journal article" date="2015" name="Nature">
        <title>Complex archaea that bridge the gap between prokaryotes and eukaryotes.</title>
        <authorList>
            <person name="Spang A."/>
            <person name="Saw J.H."/>
            <person name="Jorgensen S.L."/>
            <person name="Zaremba-Niedzwiedzka K."/>
            <person name="Martijn J."/>
            <person name="Lind A.E."/>
            <person name="van Eijk R."/>
            <person name="Schleper C."/>
            <person name="Guy L."/>
            <person name="Ettema T.J."/>
        </authorList>
    </citation>
    <scope>NUCLEOTIDE SEQUENCE</scope>
</reference>
<organism evidence="1">
    <name type="scientific">marine sediment metagenome</name>
    <dbReference type="NCBI Taxonomy" id="412755"/>
    <lineage>
        <taxon>unclassified sequences</taxon>
        <taxon>metagenomes</taxon>
        <taxon>ecological metagenomes</taxon>
    </lineage>
</organism>
<name>A0A0F9LT34_9ZZZZ</name>
<accession>A0A0F9LT34</accession>
<comment type="caution">
    <text evidence="1">The sequence shown here is derived from an EMBL/GenBank/DDBJ whole genome shotgun (WGS) entry which is preliminary data.</text>
</comment>
<sequence length="46" mass="5297">MGVIAKLQFYRKTSFSSLHIIKKLKDKQLLEKAVIPGKNENIAIKR</sequence>